<name>A0A2V1HUF3_9MICO</name>
<feature type="domain" description="Peptidase M28" evidence="3">
    <location>
        <begin position="242"/>
        <end position="461"/>
    </location>
</feature>
<gene>
    <name evidence="4" type="ORF">DDQ50_09140</name>
</gene>
<keyword evidence="5" id="KW-1185">Reference proteome</keyword>
<dbReference type="InterPro" id="IPR045175">
    <property type="entry name" value="M28_fam"/>
</dbReference>
<dbReference type="Pfam" id="PF04389">
    <property type="entry name" value="Peptidase_M28"/>
    <property type="match status" value="1"/>
</dbReference>
<dbReference type="InterPro" id="IPR003137">
    <property type="entry name" value="PA_domain"/>
</dbReference>
<feature type="signal peptide" evidence="1">
    <location>
        <begin position="1"/>
        <end position="28"/>
    </location>
</feature>
<organism evidence="4 5">
    <name type="scientific">Amnibacterium flavum</name>
    <dbReference type="NCBI Taxonomy" id="2173173"/>
    <lineage>
        <taxon>Bacteria</taxon>
        <taxon>Bacillati</taxon>
        <taxon>Actinomycetota</taxon>
        <taxon>Actinomycetes</taxon>
        <taxon>Micrococcales</taxon>
        <taxon>Microbacteriaceae</taxon>
        <taxon>Amnibacterium</taxon>
    </lineage>
</organism>
<dbReference type="PANTHER" id="PTHR12147">
    <property type="entry name" value="METALLOPEPTIDASE M28 FAMILY MEMBER"/>
    <property type="match status" value="1"/>
</dbReference>
<dbReference type="InterPro" id="IPR007484">
    <property type="entry name" value="Peptidase_M28"/>
</dbReference>
<evidence type="ECO:0000256" key="1">
    <source>
        <dbReference type="SAM" id="SignalP"/>
    </source>
</evidence>
<dbReference type="GO" id="GO:0008235">
    <property type="term" value="F:metalloexopeptidase activity"/>
    <property type="evidence" value="ECO:0007669"/>
    <property type="project" value="InterPro"/>
</dbReference>
<dbReference type="SUPFAM" id="SSF53187">
    <property type="entry name" value="Zn-dependent exopeptidases"/>
    <property type="match status" value="1"/>
</dbReference>
<dbReference type="InterPro" id="IPR046450">
    <property type="entry name" value="PA_dom_sf"/>
</dbReference>
<dbReference type="Gene3D" id="3.50.30.30">
    <property type="match status" value="1"/>
</dbReference>
<dbReference type="EMBL" id="QEOP01000002">
    <property type="protein sequence ID" value="PVZ93927.1"/>
    <property type="molecule type" value="Genomic_DNA"/>
</dbReference>
<dbReference type="RefSeq" id="WP_116756441.1">
    <property type="nucleotide sequence ID" value="NZ_JBHUEX010000001.1"/>
</dbReference>
<comment type="caution">
    <text evidence="4">The sequence shown here is derived from an EMBL/GenBank/DDBJ whole genome shotgun (WGS) entry which is preliminary data.</text>
</comment>
<feature type="chain" id="PRO_5015865405" evidence="1">
    <location>
        <begin position="29"/>
        <end position="584"/>
    </location>
</feature>
<evidence type="ECO:0000313" key="4">
    <source>
        <dbReference type="EMBL" id="PVZ93927.1"/>
    </source>
</evidence>
<proteinExistence type="predicted"/>
<dbReference type="Gene3D" id="3.40.630.10">
    <property type="entry name" value="Zn peptidases"/>
    <property type="match status" value="1"/>
</dbReference>
<evidence type="ECO:0000259" key="2">
    <source>
        <dbReference type="Pfam" id="PF02225"/>
    </source>
</evidence>
<reference evidence="4 5" key="1">
    <citation type="submission" date="2018-05" db="EMBL/GenBank/DDBJ databases">
        <title>Amnibacterium sp. M8JJ-5, whole genome shotgun sequence.</title>
        <authorList>
            <person name="Tuo L."/>
        </authorList>
    </citation>
    <scope>NUCLEOTIDE SEQUENCE [LARGE SCALE GENOMIC DNA]</scope>
    <source>
        <strain evidence="4 5">M8JJ-5</strain>
    </source>
</reference>
<dbReference type="PANTHER" id="PTHR12147:SF26">
    <property type="entry name" value="PEPTIDASE M28 DOMAIN-CONTAINING PROTEIN"/>
    <property type="match status" value="1"/>
</dbReference>
<dbReference type="SUPFAM" id="SSF52025">
    <property type="entry name" value="PA domain"/>
    <property type="match status" value="1"/>
</dbReference>
<accession>A0A2V1HUF3</accession>
<protein>
    <submittedName>
        <fullName evidence="4">Peptidase M28</fullName>
    </submittedName>
</protein>
<dbReference type="Proteomes" id="UP000244893">
    <property type="component" value="Unassembled WGS sequence"/>
</dbReference>
<dbReference type="Pfam" id="PF02225">
    <property type="entry name" value="PA"/>
    <property type="match status" value="1"/>
</dbReference>
<dbReference type="AlphaFoldDB" id="A0A2V1HUF3"/>
<dbReference type="OrthoDB" id="345880at2"/>
<sequence>MHKRTTLAVALGTGVALLVVAPAAPATAAEIDPSAFADTVTVEGITQHLDAFQSIADQNDGNRAAGTSGYEASAQYVESVLAGAGYTSERQYFSTASQTVNSASLTVPGVDLADAVPMEFTPSTDPVTGITGPVVAPADPLGCTTDAWAGVDATGAVAVISRGECAFSEKVAAAKQVGAIGAIIYNNEAGPLNGTLGGADDAAYVPAFGVTPEQGAAILATVGTGTATLAIDQFITTIETFNILAETPTGRDDNTVMLGAHLDSVPEGPGINDNGSGSAAILETAVQLAKAGDLNNQVRFAWWGAEEIGLVGSYYYTDDLAANNPDELDEIATYLNFDMVGSPNYVISIYDADESTFPAPVEVPAGAPETEDVFTDYFDSIGQPYIDTAFDGRSDYDGFISYGVPASGLFTGADDVKTEEEVALFGGTAGITHDPNYHQPGDDIDNINDEALGISAGAIAYATAFLANDTSSINGVGGPTGPSAEACEAIGDVVQAVKSPSFRMKALKAIGEAETLDELMAGLGITGDDVRGVLAYGDELSSCPGLTPSEAAAVDGIWQKIKSLQTDDESLSEAYSALRDKLVG</sequence>
<keyword evidence="1" id="KW-0732">Signal</keyword>
<evidence type="ECO:0000313" key="5">
    <source>
        <dbReference type="Proteomes" id="UP000244893"/>
    </source>
</evidence>
<evidence type="ECO:0000259" key="3">
    <source>
        <dbReference type="Pfam" id="PF04389"/>
    </source>
</evidence>
<feature type="domain" description="PA" evidence="2">
    <location>
        <begin position="130"/>
        <end position="218"/>
    </location>
</feature>
<dbReference type="GO" id="GO:0006508">
    <property type="term" value="P:proteolysis"/>
    <property type="evidence" value="ECO:0007669"/>
    <property type="project" value="InterPro"/>
</dbReference>